<name>A0AAV2I8M8_LYMST</name>
<sequence>MGPSEKIEEEIVRHEEAEHPTITAEEIQVDETVIEREVEGIHEIPLYQEETITEERSQIYKEELIIEKQKEKLTPEVQEAIEVVKEEILEITPSENVEEEIVSRDKDKLMVTLDEVRVKEMEQEEDVEGPREIDVYPEETVIEERAQMFREDLVIGKKKEGMAPEDQELTEEVLLEELQINPSEKIEVEIVPDESGVKASVYADEIQVDITKEEKEEDDIKDLDVHIEETVTEERTQMFREELVIENEKEEMAPEDREVGVEVQLQEFESTPSEMLKEEGVPFEETVKPSVNADEMQVDETTIEKTVEITNEIPLYPEETITEERSQIFREEFIIKKEEEKQAPEDIEVADEVQEEILEITPSDKVEEIVLEKDTEKPLVDAYELHVDLTEQEEDVEGSREIDAYQEETVIEERIHMFREKLVIEKEKEEMAPEDQEVTEEVHLEEFEIAPSEKIEVDIVLQEGSEKPSVTADVMKVDEIVIEKDVEVTNEIPLHPEETITEERSQIYREKLIIEKEEEKQAPEAQVDAQEVQLEVFDITPSEILKEEITVSQPEVEEVEEEITVSQPDIEEFKVEISVPQPEIEEIEEEILVSKPEEEEVVEEITVSQPEVEEVEEEITVSQPEVEEFKSEISISLPEVEAMTEEKTVSQPQVEEVEEEITVSQPKVEEVEEEITVSQPKVEEVEEEITVSQPEVEEVKEEITVSQPEVEEFKAEISVSQPEVEEVEEKITLSQPEVEEVEEETTVSQPEVEEVEEEFTVSEPEVEEFKAEISVSQPEVEEVEEEIIVSQPEVGEFDEEVAVSQPEVEEVEEEITVSQPEVEERLRKKLPFLNLK</sequence>
<feature type="compositionally biased region" description="Acidic residues" evidence="1">
    <location>
        <begin position="684"/>
        <end position="700"/>
    </location>
</feature>
<organism evidence="2 3">
    <name type="scientific">Lymnaea stagnalis</name>
    <name type="common">Great pond snail</name>
    <name type="synonym">Helix stagnalis</name>
    <dbReference type="NCBI Taxonomy" id="6523"/>
    <lineage>
        <taxon>Eukaryota</taxon>
        <taxon>Metazoa</taxon>
        <taxon>Spiralia</taxon>
        <taxon>Lophotrochozoa</taxon>
        <taxon>Mollusca</taxon>
        <taxon>Gastropoda</taxon>
        <taxon>Heterobranchia</taxon>
        <taxon>Euthyneura</taxon>
        <taxon>Panpulmonata</taxon>
        <taxon>Hygrophila</taxon>
        <taxon>Lymnaeoidea</taxon>
        <taxon>Lymnaeidae</taxon>
        <taxon>Lymnaea</taxon>
    </lineage>
</organism>
<evidence type="ECO:0000313" key="2">
    <source>
        <dbReference type="EMBL" id="CAL1540812.1"/>
    </source>
</evidence>
<dbReference type="SUPFAM" id="SSF57997">
    <property type="entry name" value="Tropomyosin"/>
    <property type="match status" value="1"/>
</dbReference>
<feature type="region of interest" description="Disordered" evidence="1">
    <location>
        <begin position="641"/>
        <end position="704"/>
    </location>
</feature>
<reference evidence="2 3" key="1">
    <citation type="submission" date="2024-04" db="EMBL/GenBank/DDBJ databases">
        <authorList>
            <consortium name="Genoscope - CEA"/>
            <person name="William W."/>
        </authorList>
    </citation>
    <scope>NUCLEOTIDE SEQUENCE [LARGE SCALE GENOMIC DNA]</scope>
</reference>
<keyword evidence="3" id="KW-1185">Reference proteome</keyword>
<feature type="region of interest" description="Disordered" evidence="1">
    <location>
        <begin position="605"/>
        <end position="627"/>
    </location>
</feature>
<accession>A0AAV2I8M8</accession>
<evidence type="ECO:0008006" key="4">
    <source>
        <dbReference type="Google" id="ProtNLM"/>
    </source>
</evidence>
<comment type="caution">
    <text evidence="2">The sequence shown here is derived from an EMBL/GenBank/DDBJ whole genome shotgun (WGS) entry which is preliminary data.</text>
</comment>
<protein>
    <recommendedName>
        <fullName evidence="4">Titin-like</fullName>
    </recommendedName>
</protein>
<dbReference type="AlphaFoldDB" id="A0AAV2I8M8"/>
<dbReference type="EMBL" id="CAXITT010000401">
    <property type="protein sequence ID" value="CAL1540812.1"/>
    <property type="molecule type" value="Genomic_DNA"/>
</dbReference>
<evidence type="ECO:0000256" key="1">
    <source>
        <dbReference type="SAM" id="MobiDB-lite"/>
    </source>
</evidence>
<feature type="region of interest" description="Disordered" evidence="1">
    <location>
        <begin position="735"/>
        <end position="768"/>
    </location>
</feature>
<feature type="compositionally biased region" description="Acidic residues" evidence="1">
    <location>
        <begin position="737"/>
        <end position="766"/>
    </location>
</feature>
<evidence type="ECO:0000313" key="3">
    <source>
        <dbReference type="Proteomes" id="UP001497497"/>
    </source>
</evidence>
<proteinExistence type="predicted"/>
<dbReference type="Proteomes" id="UP001497497">
    <property type="component" value="Unassembled WGS sequence"/>
</dbReference>
<gene>
    <name evidence="2" type="ORF">GSLYS_00014461001</name>
</gene>
<dbReference type="Gene3D" id="1.10.287.1490">
    <property type="match status" value="1"/>
</dbReference>